<accession>A0A6B9XQZ2</accession>
<dbReference type="EMBL" id="MK697699">
    <property type="protein sequence ID" value="QHR90009.1"/>
    <property type="molecule type" value="Genomic_DNA"/>
</dbReference>
<evidence type="ECO:0000313" key="1">
    <source>
        <dbReference type="EMBL" id="QHR90009.1"/>
    </source>
</evidence>
<organism evidence="1">
    <name type="scientific">Picea sitchensis</name>
    <name type="common">Sitka spruce</name>
    <name type="synonym">Pinus sitchensis</name>
    <dbReference type="NCBI Taxonomy" id="3332"/>
    <lineage>
        <taxon>Eukaryota</taxon>
        <taxon>Viridiplantae</taxon>
        <taxon>Streptophyta</taxon>
        <taxon>Embryophyta</taxon>
        <taxon>Tracheophyta</taxon>
        <taxon>Spermatophyta</taxon>
        <taxon>Pinopsida</taxon>
        <taxon>Pinidae</taxon>
        <taxon>Conifers I</taxon>
        <taxon>Pinales</taxon>
        <taxon>Pinaceae</taxon>
        <taxon>Picea</taxon>
    </lineage>
</organism>
<gene>
    <name evidence="1" type="primary">orf04055</name>
    <name evidence="1" type="ORF">Q903MT_gene4032</name>
</gene>
<proteinExistence type="predicted"/>
<reference evidence="1" key="1">
    <citation type="submission" date="2019-03" db="EMBL/GenBank/DDBJ databases">
        <title>Largest Complete Mitochondrial Genome of a Gymnosperm, Sitka Spruce (Picea sitchensis), Indicates Complex Physical Structure.</title>
        <authorList>
            <person name="Jackman S.D."/>
            <person name="Coombe L."/>
            <person name="Warren R."/>
            <person name="Kirk H."/>
            <person name="Trinh E."/>
            <person name="McLeod T."/>
            <person name="Pleasance S."/>
            <person name="Pandoh P."/>
            <person name="Zhao Y."/>
            <person name="Coope R."/>
            <person name="Bousquet J."/>
            <person name="Bohlmann J.C."/>
            <person name="Jones S.J.M."/>
            <person name="Birol I."/>
        </authorList>
    </citation>
    <scope>NUCLEOTIDE SEQUENCE</scope>
    <source>
        <strain evidence="1">Q903</strain>
    </source>
</reference>
<sequence>MGRYERKKDDEMCGLNFLKLRALPRNEKSGAVLCWIFRGGNYMHPICS</sequence>
<keyword evidence="1" id="KW-0496">Mitochondrion</keyword>
<geneLocation type="mitochondrion" evidence="1"/>
<name>A0A6B9XQZ2_PICSI</name>
<protein>
    <submittedName>
        <fullName evidence="1">Uncharacterized protein</fullName>
    </submittedName>
</protein>
<dbReference type="AlphaFoldDB" id="A0A6B9XQZ2"/>